<dbReference type="GeneID" id="107267662"/>
<feature type="region of interest" description="Disordered" evidence="1">
    <location>
        <begin position="1"/>
        <end position="36"/>
    </location>
</feature>
<dbReference type="PROSITE" id="PS50878">
    <property type="entry name" value="RT_POL"/>
    <property type="match status" value="1"/>
</dbReference>
<proteinExistence type="predicted"/>
<dbReference type="PANTHER" id="PTHR19446">
    <property type="entry name" value="REVERSE TRANSCRIPTASES"/>
    <property type="match status" value="1"/>
</dbReference>
<evidence type="ECO:0000259" key="2">
    <source>
        <dbReference type="PROSITE" id="PS50878"/>
    </source>
</evidence>
<sequence length="657" mass="73167">MSSSTDTTSNTEFYGPGISETDPSVSQGTNDDEPSLPVETELATAITAPLPVGGIACPVCARNNNHILFLDITLLSKHISQHHPQSDTKWACRKCGKLWERLHPWRCYFAKCKGKPAERQDGHKCDSCGMFFATTVGRSMYERHMHPEIRNTKRRMAAGAPRLPAGRSTTVWSDQEIVQLKELETLYSDSRFINIEIQKHMTKKTTKQIRDKRRGLRLLEGRNNVAAGSTTVETLPTHEIPVEEPDRGTQEEENINNGNDAVSLVEDTPVPQGNELLAIGNTCNLPDEAPNNETGEARNNTNEGTNEASSEERSQWKDILSNCIMESLSGPELYKKLQLKLVGIWKDSRKDSCSLGQRLDAFIATDLVPTLRCGAKDGEERDNQAAPSSNRPTTSRRRGTRKKNNRNNRKRREYQRAQDLYEHCPKRLVEVVMNGDQTALGGRLEPPKKEDIIKLYNELWGIEGPAASECSRCGRIETARSFNTSDVFTPVTTEEILAKMKKIRGNTATGQDGIRKRDLARQGVSALLATLFNILLREGHFPAPWLTNRTTLIPKLGKDEADAKNWRPITISSLLNRIYCSLIDKRLRAVIRQTVRQKGFTMDNGCKANTALFKHAVTAMKAGTGGVATIVDISKAFDTVPHSAIKTSLLTKGLPNQ</sequence>
<feature type="region of interest" description="Disordered" evidence="1">
    <location>
        <begin position="284"/>
        <end position="314"/>
    </location>
</feature>
<dbReference type="Proteomes" id="UP000694920">
    <property type="component" value="Unplaced"/>
</dbReference>
<protein>
    <submittedName>
        <fullName evidence="4">Uncharacterized protein LOC107267662</fullName>
    </submittedName>
</protein>
<feature type="compositionally biased region" description="Polar residues" evidence="1">
    <location>
        <begin position="1"/>
        <end position="12"/>
    </location>
</feature>
<feature type="non-terminal residue" evidence="4">
    <location>
        <position position="657"/>
    </location>
</feature>
<reference evidence="4" key="1">
    <citation type="submission" date="2025-08" db="UniProtKB">
        <authorList>
            <consortium name="RefSeq"/>
        </authorList>
    </citation>
    <scope>IDENTIFICATION</scope>
</reference>
<dbReference type="GO" id="GO:0071897">
    <property type="term" value="P:DNA biosynthetic process"/>
    <property type="evidence" value="ECO:0007669"/>
    <property type="project" value="UniProtKB-ARBA"/>
</dbReference>
<name>A0AAJ7BW89_CEPCN</name>
<accession>A0AAJ7BW89</accession>
<dbReference type="InterPro" id="IPR043502">
    <property type="entry name" value="DNA/RNA_pol_sf"/>
</dbReference>
<feature type="compositionally biased region" description="Polar residues" evidence="1">
    <location>
        <begin position="291"/>
        <end position="308"/>
    </location>
</feature>
<evidence type="ECO:0000256" key="1">
    <source>
        <dbReference type="SAM" id="MobiDB-lite"/>
    </source>
</evidence>
<gene>
    <name evidence="4" type="primary">LOC107267662</name>
</gene>
<organism evidence="3 4">
    <name type="scientific">Cephus cinctus</name>
    <name type="common">Wheat stem sawfly</name>
    <dbReference type="NCBI Taxonomy" id="211228"/>
    <lineage>
        <taxon>Eukaryota</taxon>
        <taxon>Metazoa</taxon>
        <taxon>Ecdysozoa</taxon>
        <taxon>Arthropoda</taxon>
        <taxon>Hexapoda</taxon>
        <taxon>Insecta</taxon>
        <taxon>Pterygota</taxon>
        <taxon>Neoptera</taxon>
        <taxon>Endopterygota</taxon>
        <taxon>Hymenoptera</taxon>
        <taxon>Cephoidea</taxon>
        <taxon>Cephidae</taxon>
        <taxon>Cephus</taxon>
    </lineage>
</organism>
<keyword evidence="3" id="KW-1185">Reference proteome</keyword>
<feature type="compositionally biased region" description="Basic residues" evidence="1">
    <location>
        <begin position="394"/>
        <end position="413"/>
    </location>
</feature>
<dbReference type="RefSeq" id="XP_015595126.1">
    <property type="nucleotide sequence ID" value="XM_015739640.1"/>
</dbReference>
<feature type="region of interest" description="Disordered" evidence="1">
    <location>
        <begin position="375"/>
        <end position="416"/>
    </location>
</feature>
<dbReference type="InterPro" id="IPR000477">
    <property type="entry name" value="RT_dom"/>
</dbReference>
<evidence type="ECO:0000313" key="4">
    <source>
        <dbReference type="RefSeq" id="XP_015595126.1"/>
    </source>
</evidence>
<evidence type="ECO:0000313" key="3">
    <source>
        <dbReference type="Proteomes" id="UP000694920"/>
    </source>
</evidence>
<feature type="domain" description="Reverse transcriptase" evidence="2">
    <location>
        <begin position="534"/>
        <end position="657"/>
    </location>
</feature>
<dbReference type="Pfam" id="PF00078">
    <property type="entry name" value="RVT_1"/>
    <property type="match status" value="1"/>
</dbReference>
<dbReference type="AlphaFoldDB" id="A0AAJ7BW89"/>
<dbReference type="SUPFAM" id="SSF56672">
    <property type="entry name" value="DNA/RNA polymerases"/>
    <property type="match status" value="1"/>
</dbReference>
<dbReference type="KEGG" id="ccin:107267662"/>